<dbReference type="PANTHER" id="PTHR24148">
    <property type="entry name" value="ANKYRIN REPEAT DOMAIN-CONTAINING PROTEIN 39 HOMOLOG-RELATED"/>
    <property type="match status" value="1"/>
</dbReference>
<reference evidence="2 3" key="1">
    <citation type="submission" date="2018-12" db="EMBL/GenBank/DDBJ databases">
        <title>Draft genome sequence of Xylaria grammica IHI A82.</title>
        <authorList>
            <person name="Buettner E."/>
            <person name="Kellner H."/>
        </authorList>
    </citation>
    <scope>NUCLEOTIDE SEQUENCE [LARGE SCALE GENOMIC DNA]</scope>
    <source>
        <strain evidence="2 3">IHI A82</strain>
    </source>
</reference>
<name>A0A439DBY7_9PEZI</name>
<gene>
    <name evidence="2" type="ORF">EKO27_g3216</name>
</gene>
<evidence type="ECO:0000313" key="2">
    <source>
        <dbReference type="EMBL" id="RWA11912.1"/>
    </source>
</evidence>
<dbReference type="EMBL" id="RYZI01000066">
    <property type="protein sequence ID" value="RWA11912.1"/>
    <property type="molecule type" value="Genomic_DNA"/>
</dbReference>
<keyword evidence="3" id="KW-1185">Reference proteome</keyword>
<dbReference type="InterPro" id="IPR052895">
    <property type="entry name" value="HetReg/Transcr_Mod"/>
</dbReference>
<organism evidence="2 3">
    <name type="scientific">Xylaria grammica</name>
    <dbReference type="NCBI Taxonomy" id="363999"/>
    <lineage>
        <taxon>Eukaryota</taxon>
        <taxon>Fungi</taxon>
        <taxon>Dikarya</taxon>
        <taxon>Ascomycota</taxon>
        <taxon>Pezizomycotina</taxon>
        <taxon>Sordariomycetes</taxon>
        <taxon>Xylariomycetidae</taxon>
        <taxon>Xylariales</taxon>
        <taxon>Xylariaceae</taxon>
        <taxon>Xylaria</taxon>
    </lineage>
</organism>
<evidence type="ECO:0000259" key="1">
    <source>
        <dbReference type="Pfam" id="PF06985"/>
    </source>
</evidence>
<feature type="domain" description="Heterokaryon incompatibility" evidence="1">
    <location>
        <begin position="51"/>
        <end position="153"/>
    </location>
</feature>
<dbReference type="AlphaFoldDB" id="A0A439DBY7"/>
<sequence>MSLPFSYSLIYKKDHLRVLSLEPARDRDADLIGSLRVTTLRDEYEELVEPYTAISYVWGDRTPVDKILLNGHELGITENLGAALRDIRDATRVRRIWTDAICIDQRNIEERNQQVAMMGQIYFHANSTIIHLGPLEPHSEFVLRAVQEAVNQDGYTTNVTDASPLKCLVMLHTILRRSFRKQKRACYCGLGFVGYGTAENDHVYDIESMNDIRVEYSRHRAHLPRDPPDPISPFWEKQEDRTPCSLRQILRTRLGCQLSDPRDAIFAHLGIISDRDEILKFVKLDYNQTIKELLTAVARALVKKGGLELLTEGITPSHPLRSILPSWVPDWRIEISQETLQREVEAISTSSLCHSACAEPFGVISASEILDVSGPPPSPWRYPSIDIDRAINGFYTDIFELEYRARRIWEEFWKTGAAAGDESSARNSSQITTNMNISLGRIYWTWLMDTRVVDAGDIVASLVSSPECLEGWEATIEHGKTVVARSCAVPGEPKFELDYMRRAIVNIQQAEKCAVVTRVRDEYIAAALHTPAVYYDLRISETMKRRCLGTSSARDIGGLGPSKRKLAKHDDSILAVKTNLGIISANRIPS</sequence>
<protein>
    <recommendedName>
        <fullName evidence="1">Heterokaryon incompatibility domain-containing protein</fullName>
    </recommendedName>
</protein>
<accession>A0A439DBY7</accession>
<dbReference type="PANTHER" id="PTHR24148:SF64">
    <property type="entry name" value="HETEROKARYON INCOMPATIBILITY DOMAIN-CONTAINING PROTEIN"/>
    <property type="match status" value="1"/>
</dbReference>
<dbReference type="Pfam" id="PF06985">
    <property type="entry name" value="HET"/>
    <property type="match status" value="1"/>
</dbReference>
<evidence type="ECO:0000313" key="3">
    <source>
        <dbReference type="Proteomes" id="UP000286045"/>
    </source>
</evidence>
<dbReference type="STRING" id="363999.A0A439DBY7"/>
<comment type="caution">
    <text evidence="2">The sequence shown here is derived from an EMBL/GenBank/DDBJ whole genome shotgun (WGS) entry which is preliminary data.</text>
</comment>
<dbReference type="InterPro" id="IPR010730">
    <property type="entry name" value="HET"/>
</dbReference>
<dbReference type="Proteomes" id="UP000286045">
    <property type="component" value="Unassembled WGS sequence"/>
</dbReference>
<proteinExistence type="predicted"/>